<proteinExistence type="inferred from homology"/>
<dbReference type="SMART" id="SM00232">
    <property type="entry name" value="JAB_MPN"/>
    <property type="match status" value="1"/>
</dbReference>
<accession>A0A0D0URI1</accession>
<dbReference type="InterPro" id="IPR000555">
    <property type="entry name" value="JAMM/MPN+_dom"/>
</dbReference>
<evidence type="ECO:0000259" key="3">
    <source>
        <dbReference type="PROSITE" id="PS50249"/>
    </source>
</evidence>
<dbReference type="PANTHER" id="PTHR10540:SF8">
    <property type="entry name" value="COP9 SIGNALOSOME COMPLEX SUBUNIT 6"/>
    <property type="match status" value="1"/>
</dbReference>
<dbReference type="Pfam" id="PF01398">
    <property type="entry name" value="JAB"/>
    <property type="match status" value="1"/>
</dbReference>
<dbReference type="PROSITE" id="PS50249">
    <property type="entry name" value="MPN"/>
    <property type="match status" value="1"/>
</dbReference>
<comment type="similarity">
    <text evidence="1 2">Belongs to the peptidase M67A family. CSN6 subfamily.</text>
</comment>
<dbReference type="GO" id="GO:0008237">
    <property type="term" value="F:metallopeptidase activity"/>
    <property type="evidence" value="ECO:0007669"/>
    <property type="project" value="InterPro"/>
</dbReference>
<dbReference type="Pfam" id="PF13012">
    <property type="entry name" value="MitMem_reg"/>
    <property type="match status" value="1"/>
</dbReference>
<name>A0A0D0URI1_9TREE</name>
<keyword evidence="5" id="KW-1185">Reference proteome</keyword>
<dbReference type="Proteomes" id="UP000053392">
    <property type="component" value="Unassembled WGS sequence"/>
</dbReference>
<dbReference type="InterPro" id="IPR037518">
    <property type="entry name" value="MPN"/>
</dbReference>
<dbReference type="HOGENOM" id="CLU_027018_1_2_1"/>
<dbReference type="GO" id="GO:0005737">
    <property type="term" value="C:cytoplasm"/>
    <property type="evidence" value="ECO:0007669"/>
    <property type="project" value="UniProtKB-SubCell"/>
</dbReference>
<keyword evidence="2" id="KW-0736">Signalosome</keyword>
<reference evidence="4 5" key="1">
    <citation type="submission" date="2015-01" db="EMBL/GenBank/DDBJ databases">
        <title>The Genome Sequence of Cryptococcus gattii Ram5.</title>
        <authorList>
            <consortium name="The Broad Institute Genomics Platform"/>
            <person name="Cuomo C."/>
            <person name="Litvintseva A."/>
            <person name="Chen Y."/>
            <person name="Heitman J."/>
            <person name="Sun S."/>
            <person name="Springer D."/>
            <person name="Dromer F."/>
            <person name="Young S."/>
            <person name="Zeng Q."/>
            <person name="Gargeya S."/>
            <person name="Abouelleil A."/>
            <person name="Alvarado L."/>
            <person name="Chapman S.B."/>
            <person name="Gainer-Dewar J."/>
            <person name="Goldberg J."/>
            <person name="Griggs A."/>
            <person name="Gujja S."/>
            <person name="Hansen M."/>
            <person name="Howarth C."/>
            <person name="Imamovic A."/>
            <person name="Larimer J."/>
            <person name="Murphy C."/>
            <person name="Naylor J."/>
            <person name="Pearson M."/>
            <person name="Priest M."/>
            <person name="Roberts A."/>
            <person name="Saif S."/>
            <person name="Shea T."/>
            <person name="Sykes S."/>
            <person name="Wortman J."/>
            <person name="Nusbaum C."/>
            <person name="Birren B."/>
        </authorList>
    </citation>
    <scope>NUCLEOTIDE SEQUENCE [LARGE SCALE GENOMIC DNA]</scope>
    <source>
        <strain evidence="4 5">Ram5</strain>
    </source>
</reference>
<keyword evidence="2" id="KW-0963">Cytoplasm</keyword>
<feature type="domain" description="MPN" evidence="3">
    <location>
        <begin position="21"/>
        <end position="173"/>
    </location>
</feature>
<comment type="function">
    <text evidence="2">Component of the COP9 signalosome complex (CSN), a complex involved in various cellular and developmental processes.</text>
</comment>
<protein>
    <recommendedName>
        <fullName evidence="2">COP9 signalosome complex subunit 6</fullName>
    </recommendedName>
</protein>
<dbReference type="CDD" id="cd08063">
    <property type="entry name" value="MPN_CSN6"/>
    <property type="match status" value="1"/>
</dbReference>
<evidence type="ECO:0000313" key="4">
    <source>
        <dbReference type="EMBL" id="KIR37806.1"/>
    </source>
</evidence>
<dbReference type="InterPro" id="IPR024969">
    <property type="entry name" value="EIF3F/CSN6-like_C"/>
</dbReference>
<dbReference type="GO" id="GO:0000338">
    <property type="term" value="P:protein deneddylation"/>
    <property type="evidence" value="ECO:0007669"/>
    <property type="project" value="InterPro"/>
</dbReference>
<sequence length="344" mass="37687">MPGSSSSPHVMQSGATSGLNINLHPLAILNISDVYTRAQCTSTGSEVSKLMGALLGTESNREVSIVNSFELIYHPSATSNEDVEMNDSGSARSKYVLDTDFLEARKEQYKQVFPTLDVIGWYSIGKEPSSDDVSLHAQFVSSIETPIFLLFDPSPASDSQTLPLKIYESATVTDTTGETSEEGKFVELEYGIETGEAERIAVDGVAKGGTGEEDTAVAHLTTQRNAIKMMYDRIEILLKYITGVVNKSAKPDYSILRQISSLVATLPTMDASEFREELITEYSDVQISSYLTTLTKQLYALSEYAEKHSLVYGQKEDEFMGGPGMGMRGGRQMNFDIGGGRRRK</sequence>
<dbReference type="EMBL" id="KN847913">
    <property type="protein sequence ID" value="KIR37806.1"/>
    <property type="molecule type" value="Genomic_DNA"/>
</dbReference>
<dbReference type="GO" id="GO:0008180">
    <property type="term" value="C:COP9 signalosome"/>
    <property type="evidence" value="ECO:0007669"/>
    <property type="project" value="UniProtKB-UniRule"/>
</dbReference>
<evidence type="ECO:0000256" key="1">
    <source>
        <dbReference type="ARBA" id="ARBA00010893"/>
    </source>
</evidence>
<organism evidence="4 5">
    <name type="scientific">Cryptococcus deuterogattii Ram5</name>
    <dbReference type="NCBI Taxonomy" id="1296110"/>
    <lineage>
        <taxon>Eukaryota</taxon>
        <taxon>Fungi</taxon>
        <taxon>Dikarya</taxon>
        <taxon>Basidiomycota</taxon>
        <taxon>Agaricomycotina</taxon>
        <taxon>Tremellomycetes</taxon>
        <taxon>Tremellales</taxon>
        <taxon>Cryptococcaceae</taxon>
        <taxon>Cryptococcus</taxon>
        <taxon>Cryptococcus gattii species complex</taxon>
    </lineage>
</organism>
<dbReference type="InterPro" id="IPR033859">
    <property type="entry name" value="MPN_CSN6"/>
</dbReference>
<keyword evidence="2" id="KW-0539">Nucleus</keyword>
<comment type="subcellular location">
    <subcellularLocation>
        <location evidence="2">Cytoplasm</location>
    </subcellularLocation>
    <subcellularLocation>
        <location evidence="2">Nucleus</location>
    </subcellularLocation>
</comment>
<dbReference type="OrthoDB" id="1378at2759"/>
<dbReference type="AlphaFoldDB" id="A0A0D0URI1"/>
<dbReference type="PANTHER" id="PTHR10540">
    <property type="entry name" value="EUKARYOTIC TRANSLATION INITIATION FACTOR 3 SUBUNIT F-RELATED"/>
    <property type="match status" value="1"/>
</dbReference>
<gene>
    <name evidence="4" type="ORF">I313_06170</name>
</gene>
<dbReference type="Gene3D" id="3.40.140.10">
    <property type="entry name" value="Cytidine Deaminase, domain 2"/>
    <property type="match status" value="1"/>
</dbReference>
<evidence type="ECO:0000313" key="5">
    <source>
        <dbReference type="Proteomes" id="UP000053392"/>
    </source>
</evidence>
<evidence type="ECO:0000256" key="2">
    <source>
        <dbReference type="RuleBase" id="RU367006"/>
    </source>
</evidence>